<dbReference type="PANTHER" id="PTHR44757">
    <property type="entry name" value="DIGUANYLATE CYCLASE DGCP"/>
    <property type="match status" value="1"/>
</dbReference>
<proteinExistence type="predicted"/>
<dbReference type="InterPro" id="IPR035965">
    <property type="entry name" value="PAS-like_dom_sf"/>
</dbReference>
<organism evidence="2 3">
    <name type="scientific">Actinomadura adrarensis</name>
    <dbReference type="NCBI Taxonomy" id="1819600"/>
    <lineage>
        <taxon>Bacteria</taxon>
        <taxon>Bacillati</taxon>
        <taxon>Actinomycetota</taxon>
        <taxon>Actinomycetes</taxon>
        <taxon>Streptosporangiales</taxon>
        <taxon>Thermomonosporaceae</taxon>
        <taxon>Actinomadura</taxon>
    </lineage>
</organism>
<protein>
    <submittedName>
        <fullName evidence="2">PAS domain S-box protein</fullName>
    </submittedName>
</protein>
<feature type="domain" description="PAS" evidence="1">
    <location>
        <begin position="15"/>
        <end position="83"/>
    </location>
</feature>
<dbReference type="SUPFAM" id="SSF55785">
    <property type="entry name" value="PYP-like sensor domain (PAS domain)"/>
    <property type="match status" value="1"/>
</dbReference>
<dbReference type="Pfam" id="PF00989">
    <property type="entry name" value="PAS"/>
    <property type="match status" value="1"/>
</dbReference>
<dbReference type="NCBIfam" id="TIGR00229">
    <property type="entry name" value="sensory_box"/>
    <property type="match status" value="1"/>
</dbReference>
<dbReference type="InterPro" id="IPR052155">
    <property type="entry name" value="Biofilm_reg_signaling"/>
</dbReference>
<dbReference type="PROSITE" id="PS50112">
    <property type="entry name" value="PAS"/>
    <property type="match status" value="1"/>
</dbReference>
<keyword evidence="3" id="KW-1185">Reference proteome</keyword>
<dbReference type="PANTHER" id="PTHR44757:SF2">
    <property type="entry name" value="BIOFILM ARCHITECTURE MAINTENANCE PROTEIN MBAA"/>
    <property type="match status" value="1"/>
</dbReference>
<feature type="non-terminal residue" evidence="2">
    <location>
        <position position="119"/>
    </location>
</feature>
<accession>A0ABW3CFI5</accession>
<sequence length="119" mass="13110">MTGQADDRAGTAHDRLLEAMNSGVLATDESGRITAWNPGAQQLLGYTRGEVLGKRLHRLLHRGAEEHVPTERDCRLLRALHTGVPDHEDRERFAHRDGRLVMCSWASAPIYTGDPTGTG</sequence>
<name>A0ABW3CFI5_9ACTN</name>
<dbReference type="SMART" id="SM00091">
    <property type="entry name" value="PAS"/>
    <property type="match status" value="1"/>
</dbReference>
<dbReference type="InterPro" id="IPR000014">
    <property type="entry name" value="PAS"/>
</dbReference>
<evidence type="ECO:0000313" key="2">
    <source>
        <dbReference type="EMBL" id="MFD0852361.1"/>
    </source>
</evidence>
<comment type="caution">
    <text evidence="2">The sequence shown here is derived from an EMBL/GenBank/DDBJ whole genome shotgun (WGS) entry which is preliminary data.</text>
</comment>
<evidence type="ECO:0000313" key="3">
    <source>
        <dbReference type="Proteomes" id="UP001597083"/>
    </source>
</evidence>
<evidence type="ECO:0000259" key="1">
    <source>
        <dbReference type="PROSITE" id="PS50112"/>
    </source>
</evidence>
<dbReference type="Gene3D" id="3.30.450.20">
    <property type="entry name" value="PAS domain"/>
    <property type="match status" value="1"/>
</dbReference>
<dbReference type="EMBL" id="JBHTIR010001283">
    <property type="protein sequence ID" value="MFD0852361.1"/>
    <property type="molecule type" value="Genomic_DNA"/>
</dbReference>
<dbReference type="InterPro" id="IPR013767">
    <property type="entry name" value="PAS_fold"/>
</dbReference>
<dbReference type="CDD" id="cd00130">
    <property type="entry name" value="PAS"/>
    <property type="match status" value="1"/>
</dbReference>
<gene>
    <name evidence="2" type="ORF">ACFQ07_09010</name>
</gene>
<dbReference type="Proteomes" id="UP001597083">
    <property type="component" value="Unassembled WGS sequence"/>
</dbReference>
<reference evidence="3" key="1">
    <citation type="journal article" date="2019" name="Int. J. Syst. Evol. Microbiol.">
        <title>The Global Catalogue of Microorganisms (GCM) 10K type strain sequencing project: providing services to taxonomists for standard genome sequencing and annotation.</title>
        <authorList>
            <consortium name="The Broad Institute Genomics Platform"/>
            <consortium name="The Broad Institute Genome Sequencing Center for Infectious Disease"/>
            <person name="Wu L."/>
            <person name="Ma J."/>
        </authorList>
    </citation>
    <scope>NUCLEOTIDE SEQUENCE [LARGE SCALE GENOMIC DNA]</scope>
    <source>
        <strain evidence="3">JCM 31696</strain>
    </source>
</reference>